<dbReference type="GO" id="GO:0005829">
    <property type="term" value="C:cytosol"/>
    <property type="evidence" value="ECO:0007669"/>
    <property type="project" value="TreeGrafter"/>
</dbReference>
<dbReference type="InterPro" id="IPR048300">
    <property type="entry name" value="TACO1_YebC-like_2nd/3rd_dom"/>
</dbReference>
<proteinExistence type="inferred from homology"/>
<dbReference type="Pfam" id="PF20772">
    <property type="entry name" value="TACO1_YebC_N"/>
    <property type="match status" value="1"/>
</dbReference>
<dbReference type="PANTHER" id="PTHR12532:SF6">
    <property type="entry name" value="TRANSCRIPTIONAL REGULATORY PROTEIN YEBC-RELATED"/>
    <property type="match status" value="1"/>
</dbReference>
<dbReference type="InterPro" id="IPR029072">
    <property type="entry name" value="YebC-like"/>
</dbReference>
<dbReference type="NCBIfam" id="NF001030">
    <property type="entry name" value="PRK00110.1"/>
    <property type="match status" value="1"/>
</dbReference>
<dbReference type="FunFam" id="3.30.70.980:FF:000002">
    <property type="entry name" value="Probable transcriptional regulatory protein YebC"/>
    <property type="match status" value="1"/>
</dbReference>
<evidence type="ECO:0000313" key="9">
    <source>
        <dbReference type="EMBL" id="KAB2930513.1"/>
    </source>
</evidence>
<feature type="domain" description="TACO1/YebC-like second and third" evidence="7">
    <location>
        <begin position="82"/>
        <end position="239"/>
    </location>
</feature>
<evidence type="ECO:0000256" key="6">
    <source>
        <dbReference type="HAMAP-Rule" id="MF_00693"/>
    </source>
</evidence>
<comment type="similarity">
    <text evidence="1 6">Belongs to the TACO1 family.</text>
</comment>
<dbReference type="Pfam" id="PF01709">
    <property type="entry name" value="Transcrip_reg"/>
    <property type="match status" value="1"/>
</dbReference>
<dbReference type="InterPro" id="IPR002876">
    <property type="entry name" value="Transcrip_reg_TACO1-like"/>
</dbReference>
<evidence type="ECO:0000259" key="8">
    <source>
        <dbReference type="Pfam" id="PF20772"/>
    </source>
</evidence>
<comment type="caution">
    <text evidence="9">The sequence shown here is derived from an EMBL/GenBank/DDBJ whole genome shotgun (WGS) entry which is preliminary data.</text>
</comment>
<dbReference type="Proteomes" id="UP000460298">
    <property type="component" value="Unassembled WGS sequence"/>
</dbReference>
<dbReference type="GO" id="GO:0003677">
    <property type="term" value="F:DNA binding"/>
    <property type="evidence" value="ECO:0007669"/>
    <property type="project" value="UniProtKB-UniRule"/>
</dbReference>
<dbReference type="InterPro" id="IPR049083">
    <property type="entry name" value="TACO1_YebC_N"/>
</dbReference>
<dbReference type="PANTHER" id="PTHR12532">
    <property type="entry name" value="TRANSLATIONAL ACTIVATOR OF CYTOCHROME C OXIDASE 1"/>
    <property type="match status" value="1"/>
</dbReference>
<accession>A0A833GZ62</accession>
<dbReference type="InterPro" id="IPR017856">
    <property type="entry name" value="Integrase-like_N"/>
</dbReference>
<feature type="domain" description="TACO1/YebC-like N-terminal" evidence="8">
    <location>
        <begin position="5"/>
        <end position="76"/>
    </location>
</feature>
<keyword evidence="4 6" id="KW-0238">DNA-binding</keyword>
<comment type="subcellular location">
    <subcellularLocation>
        <location evidence="6">Cytoplasm</location>
    </subcellularLocation>
</comment>
<sequence>MAGHSKWANIKHRKDGADRRRGRIFTKLSKELMVSARLGGSDPDANPRLRIAMTKARSANMTTDTIERAIKKGAGELEGLTYEDVFYEIYAPGGVGVIVEAMTDKKSRTTPEIKSMLNRFGGSLAESNAVTRLFMQKGQILIEKKAVDEDRLMELAIESGAEDVRVDDDGYEVLTAPADFASVNEALVKAGLEIQESGIKYLPLDGTEVPVDAEQASKTMKLLELLEDHDDVQAVYHNMQMSDEIMEALS</sequence>
<dbReference type="NCBIfam" id="NF009044">
    <property type="entry name" value="PRK12378.1"/>
    <property type="match status" value="1"/>
</dbReference>
<evidence type="ECO:0000256" key="1">
    <source>
        <dbReference type="ARBA" id="ARBA00008724"/>
    </source>
</evidence>
<dbReference type="EMBL" id="WBUI01000020">
    <property type="protein sequence ID" value="KAB2930513.1"/>
    <property type="molecule type" value="Genomic_DNA"/>
</dbReference>
<protein>
    <recommendedName>
        <fullName evidence="6">Probable transcriptional regulatory protein F9K24_16800</fullName>
    </recommendedName>
</protein>
<dbReference type="HAMAP" id="MF_00693">
    <property type="entry name" value="Transcrip_reg_TACO1"/>
    <property type="match status" value="1"/>
</dbReference>
<name>A0A833GZ62_9LEPT</name>
<reference evidence="9 10" key="1">
    <citation type="submission" date="2019-10" db="EMBL/GenBank/DDBJ databases">
        <title>Extracellular Electron Transfer in a Candidatus Methanoperedens spp. Enrichment Culture.</title>
        <authorList>
            <person name="Berger S."/>
            <person name="Rangel Shaw D."/>
            <person name="Berben T."/>
            <person name="In 'T Zandt M."/>
            <person name="Frank J."/>
            <person name="Reimann J."/>
            <person name="Jetten M.S.M."/>
            <person name="Welte C.U."/>
        </authorList>
    </citation>
    <scope>NUCLEOTIDE SEQUENCE [LARGE SCALE GENOMIC DNA]</scope>
    <source>
        <strain evidence="9">SB12</strain>
    </source>
</reference>
<gene>
    <name evidence="9" type="ORF">F9K24_16800</name>
</gene>
<dbReference type="GO" id="GO:0006355">
    <property type="term" value="P:regulation of DNA-templated transcription"/>
    <property type="evidence" value="ECO:0007669"/>
    <property type="project" value="UniProtKB-UniRule"/>
</dbReference>
<dbReference type="AlphaFoldDB" id="A0A833GZ62"/>
<dbReference type="FunFam" id="1.10.10.200:FF:000002">
    <property type="entry name" value="Probable transcriptional regulatory protein CLM62_37755"/>
    <property type="match status" value="1"/>
</dbReference>
<keyword evidence="2 6" id="KW-0963">Cytoplasm</keyword>
<organism evidence="9 10">
    <name type="scientific">Leptonema illini</name>
    <dbReference type="NCBI Taxonomy" id="183"/>
    <lineage>
        <taxon>Bacteria</taxon>
        <taxon>Pseudomonadati</taxon>
        <taxon>Spirochaetota</taxon>
        <taxon>Spirochaetia</taxon>
        <taxon>Leptospirales</taxon>
        <taxon>Leptospiraceae</taxon>
        <taxon>Leptonema</taxon>
    </lineage>
</organism>
<evidence type="ECO:0000313" key="10">
    <source>
        <dbReference type="Proteomes" id="UP000460298"/>
    </source>
</evidence>
<evidence type="ECO:0000256" key="3">
    <source>
        <dbReference type="ARBA" id="ARBA00023015"/>
    </source>
</evidence>
<dbReference type="Gene3D" id="1.10.10.200">
    <property type="match status" value="1"/>
</dbReference>
<evidence type="ECO:0000256" key="5">
    <source>
        <dbReference type="ARBA" id="ARBA00023163"/>
    </source>
</evidence>
<dbReference type="InterPro" id="IPR026564">
    <property type="entry name" value="Transcrip_reg_TACO1-like_dom3"/>
</dbReference>
<dbReference type="SUPFAM" id="SSF75625">
    <property type="entry name" value="YebC-like"/>
    <property type="match status" value="1"/>
</dbReference>
<evidence type="ECO:0000259" key="7">
    <source>
        <dbReference type="Pfam" id="PF01709"/>
    </source>
</evidence>
<evidence type="ECO:0000256" key="2">
    <source>
        <dbReference type="ARBA" id="ARBA00022490"/>
    </source>
</evidence>
<dbReference type="NCBIfam" id="TIGR01033">
    <property type="entry name" value="YebC/PmpR family DNA-binding transcriptional regulator"/>
    <property type="match status" value="1"/>
</dbReference>
<keyword evidence="5 6" id="KW-0804">Transcription</keyword>
<keyword evidence="3 6" id="KW-0805">Transcription regulation</keyword>
<dbReference type="Gene3D" id="3.30.70.980">
    <property type="match status" value="2"/>
</dbReference>
<evidence type="ECO:0000256" key="4">
    <source>
        <dbReference type="ARBA" id="ARBA00023125"/>
    </source>
</evidence>